<dbReference type="AlphaFoldDB" id="A0AA40CG67"/>
<evidence type="ECO:0000313" key="3">
    <source>
        <dbReference type="Proteomes" id="UP001174934"/>
    </source>
</evidence>
<sequence length="67" mass="7373">MYVVFSGVFSGVLLGTVVAGHRSWTRIAPLDRLLGSDYILIPGLLFISVSWGSLICAGFRSRNLLRF</sequence>
<keyword evidence="1" id="KW-0472">Membrane</keyword>
<name>A0AA40CG67_9PEZI</name>
<keyword evidence="3" id="KW-1185">Reference proteome</keyword>
<proteinExistence type="predicted"/>
<keyword evidence="1" id="KW-0812">Transmembrane</keyword>
<comment type="caution">
    <text evidence="2">The sequence shown here is derived from an EMBL/GenBank/DDBJ whole genome shotgun (WGS) entry which is preliminary data.</text>
</comment>
<dbReference type="EMBL" id="JAULSR010000001">
    <property type="protein sequence ID" value="KAK0637070.1"/>
    <property type="molecule type" value="Genomic_DNA"/>
</dbReference>
<keyword evidence="1" id="KW-1133">Transmembrane helix</keyword>
<feature type="transmembrane region" description="Helical" evidence="1">
    <location>
        <begin position="38"/>
        <end position="59"/>
    </location>
</feature>
<accession>A0AA40CG67</accession>
<gene>
    <name evidence="2" type="ORF">B0T17DRAFT_520597</name>
</gene>
<organism evidence="2 3">
    <name type="scientific">Bombardia bombarda</name>
    <dbReference type="NCBI Taxonomy" id="252184"/>
    <lineage>
        <taxon>Eukaryota</taxon>
        <taxon>Fungi</taxon>
        <taxon>Dikarya</taxon>
        <taxon>Ascomycota</taxon>
        <taxon>Pezizomycotina</taxon>
        <taxon>Sordariomycetes</taxon>
        <taxon>Sordariomycetidae</taxon>
        <taxon>Sordariales</taxon>
        <taxon>Lasiosphaeriaceae</taxon>
        <taxon>Bombardia</taxon>
    </lineage>
</organism>
<protein>
    <submittedName>
        <fullName evidence="2">Uncharacterized protein</fullName>
    </submittedName>
</protein>
<evidence type="ECO:0000256" key="1">
    <source>
        <dbReference type="SAM" id="Phobius"/>
    </source>
</evidence>
<evidence type="ECO:0000313" key="2">
    <source>
        <dbReference type="EMBL" id="KAK0637070.1"/>
    </source>
</evidence>
<dbReference type="Proteomes" id="UP001174934">
    <property type="component" value="Unassembled WGS sequence"/>
</dbReference>
<reference evidence="2" key="1">
    <citation type="submission" date="2023-06" db="EMBL/GenBank/DDBJ databases">
        <title>Genome-scale phylogeny and comparative genomics of the fungal order Sordariales.</title>
        <authorList>
            <consortium name="Lawrence Berkeley National Laboratory"/>
            <person name="Hensen N."/>
            <person name="Bonometti L."/>
            <person name="Westerberg I."/>
            <person name="Brannstrom I.O."/>
            <person name="Guillou S."/>
            <person name="Cros-Aarteil S."/>
            <person name="Calhoun S."/>
            <person name="Haridas S."/>
            <person name="Kuo A."/>
            <person name="Mondo S."/>
            <person name="Pangilinan J."/>
            <person name="Riley R."/>
            <person name="LaButti K."/>
            <person name="Andreopoulos B."/>
            <person name="Lipzen A."/>
            <person name="Chen C."/>
            <person name="Yanf M."/>
            <person name="Daum C."/>
            <person name="Ng V."/>
            <person name="Clum A."/>
            <person name="Steindorff A."/>
            <person name="Ohm R."/>
            <person name="Martin F."/>
            <person name="Silar P."/>
            <person name="Natvig D."/>
            <person name="Lalanne C."/>
            <person name="Gautier V."/>
            <person name="Ament-velasquez S.L."/>
            <person name="Kruys A."/>
            <person name="Hutchinson M.I."/>
            <person name="Powell A.J."/>
            <person name="Barry K."/>
            <person name="Miller A.N."/>
            <person name="Grigoriev I.V."/>
            <person name="Debuchy R."/>
            <person name="Gladieux P."/>
            <person name="Thoren M.H."/>
            <person name="Johannesson H."/>
        </authorList>
    </citation>
    <scope>NUCLEOTIDE SEQUENCE</scope>
    <source>
        <strain evidence="2">SMH3391-2</strain>
    </source>
</reference>